<feature type="binding site" evidence="8">
    <location>
        <position position="291"/>
    </location>
    <ligand>
        <name>ATP</name>
        <dbReference type="ChEBI" id="CHEBI:30616"/>
    </ligand>
</feature>
<dbReference type="InterPro" id="IPR014729">
    <property type="entry name" value="Rossmann-like_a/b/a_fold"/>
</dbReference>
<dbReference type="PANTHER" id="PTHR43284">
    <property type="entry name" value="ASPARAGINE SYNTHETASE (GLUTAMINE-HYDROLYZING)"/>
    <property type="match status" value="1"/>
</dbReference>
<evidence type="ECO:0000256" key="1">
    <source>
        <dbReference type="ARBA" id="ARBA00005187"/>
    </source>
</evidence>
<keyword evidence="6" id="KW-0315">Glutamine amidotransferase</keyword>
<dbReference type="InterPro" id="IPR033738">
    <property type="entry name" value="AsnB_N"/>
</dbReference>
<feature type="binding site" evidence="8">
    <location>
        <position position="94"/>
    </location>
    <ligand>
        <name>L-glutamine</name>
        <dbReference type="ChEBI" id="CHEBI:58359"/>
    </ligand>
</feature>
<comment type="pathway">
    <text evidence="1">Amino-acid biosynthesis; L-asparagine biosynthesis; L-asparagine from L-aspartate (L-Gln route): step 1/1.</text>
</comment>
<evidence type="ECO:0000313" key="12">
    <source>
        <dbReference type="Proteomes" id="UP000321577"/>
    </source>
</evidence>
<protein>
    <recommendedName>
        <fullName evidence="3">asparagine synthase (glutamine-hydrolyzing)</fullName>
        <ecNumber evidence="3">6.3.5.4</ecNumber>
    </recommendedName>
</protein>
<organism evidence="11 12">
    <name type="scientific">Brevifollis gellanilyticus</name>
    <dbReference type="NCBI Taxonomy" id="748831"/>
    <lineage>
        <taxon>Bacteria</taxon>
        <taxon>Pseudomonadati</taxon>
        <taxon>Verrucomicrobiota</taxon>
        <taxon>Verrucomicrobiia</taxon>
        <taxon>Verrucomicrobiales</taxon>
        <taxon>Verrucomicrobiaceae</taxon>
    </lineage>
</organism>
<dbReference type="PANTHER" id="PTHR43284:SF1">
    <property type="entry name" value="ASPARAGINE SYNTHETASE"/>
    <property type="match status" value="1"/>
</dbReference>
<feature type="site" description="Important for beta-aspartyl-AMP intermediate formation" evidence="9">
    <location>
        <position position="366"/>
    </location>
</feature>
<evidence type="ECO:0000256" key="7">
    <source>
        <dbReference type="ARBA" id="ARBA00048741"/>
    </source>
</evidence>
<dbReference type="GO" id="GO:0006529">
    <property type="term" value="P:asparagine biosynthetic process"/>
    <property type="evidence" value="ECO:0007669"/>
    <property type="project" value="InterPro"/>
</dbReference>
<dbReference type="Pfam" id="PF13537">
    <property type="entry name" value="GATase_7"/>
    <property type="match status" value="1"/>
</dbReference>
<dbReference type="InterPro" id="IPR029055">
    <property type="entry name" value="Ntn_hydrolases_N"/>
</dbReference>
<evidence type="ECO:0000256" key="4">
    <source>
        <dbReference type="ARBA" id="ARBA00022741"/>
    </source>
</evidence>
<dbReference type="GO" id="GO:0005829">
    <property type="term" value="C:cytosol"/>
    <property type="evidence" value="ECO:0007669"/>
    <property type="project" value="TreeGrafter"/>
</dbReference>
<comment type="caution">
    <text evidence="11">The sequence shown here is derived from an EMBL/GenBank/DDBJ whole genome shotgun (WGS) entry which is preliminary data.</text>
</comment>
<dbReference type="Gene3D" id="3.40.50.620">
    <property type="entry name" value="HUPs"/>
    <property type="match status" value="1"/>
</dbReference>
<evidence type="ECO:0000256" key="9">
    <source>
        <dbReference type="PIRSR" id="PIRSR001589-3"/>
    </source>
</evidence>
<accession>A0A512MBG4</accession>
<feature type="domain" description="Glutamine amidotransferase type-2" evidence="10">
    <location>
        <begin position="1"/>
        <end position="207"/>
    </location>
</feature>
<reference evidence="11 12" key="1">
    <citation type="submission" date="2019-07" db="EMBL/GenBank/DDBJ databases">
        <title>Whole genome shotgun sequence of Brevifollis gellanilyticus NBRC 108608.</title>
        <authorList>
            <person name="Hosoyama A."/>
            <person name="Uohara A."/>
            <person name="Ohji S."/>
            <person name="Ichikawa N."/>
        </authorList>
    </citation>
    <scope>NUCLEOTIDE SEQUENCE [LARGE SCALE GENOMIC DNA]</scope>
    <source>
        <strain evidence="11 12">NBRC 108608</strain>
    </source>
</reference>
<dbReference type="InterPro" id="IPR006426">
    <property type="entry name" value="Asn_synth_AEB"/>
</dbReference>
<name>A0A512MBG4_9BACT</name>
<dbReference type="GO" id="GO:0004066">
    <property type="term" value="F:asparagine synthase (glutamine-hydrolyzing) activity"/>
    <property type="evidence" value="ECO:0007669"/>
    <property type="project" value="UniProtKB-EC"/>
</dbReference>
<dbReference type="Proteomes" id="UP000321577">
    <property type="component" value="Unassembled WGS sequence"/>
</dbReference>
<gene>
    <name evidence="11" type="ORF">BGE01nite_29820</name>
</gene>
<dbReference type="AlphaFoldDB" id="A0A512MBG4"/>
<evidence type="ECO:0000256" key="5">
    <source>
        <dbReference type="ARBA" id="ARBA00022840"/>
    </source>
</evidence>
<dbReference type="InterPro" id="IPR051786">
    <property type="entry name" value="ASN_synthetase/amidase"/>
</dbReference>
<dbReference type="SUPFAM" id="SSF52402">
    <property type="entry name" value="Adenine nucleotide alpha hydrolases-like"/>
    <property type="match status" value="1"/>
</dbReference>
<keyword evidence="12" id="KW-1185">Reference proteome</keyword>
<evidence type="ECO:0000256" key="8">
    <source>
        <dbReference type="PIRSR" id="PIRSR001589-2"/>
    </source>
</evidence>
<evidence type="ECO:0000259" key="10">
    <source>
        <dbReference type="PROSITE" id="PS51278"/>
    </source>
</evidence>
<comment type="similarity">
    <text evidence="2">Belongs to the asparagine synthetase family.</text>
</comment>
<evidence type="ECO:0000256" key="3">
    <source>
        <dbReference type="ARBA" id="ARBA00012737"/>
    </source>
</evidence>
<dbReference type="CDD" id="cd00712">
    <property type="entry name" value="AsnB"/>
    <property type="match status" value="1"/>
</dbReference>
<evidence type="ECO:0000256" key="6">
    <source>
        <dbReference type="ARBA" id="ARBA00022962"/>
    </source>
</evidence>
<dbReference type="EC" id="6.3.5.4" evidence="3"/>
<dbReference type="InterPro" id="IPR001962">
    <property type="entry name" value="Asn_synthase"/>
</dbReference>
<keyword evidence="5 8" id="KW-0067">ATP-binding</keyword>
<dbReference type="SUPFAM" id="SSF56235">
    <property type="entry name" value="N-terminal nucleophile aminohydrolases (Ntn hydrolases)"/>
    <property type="match status" value="1"/>
</dbReference>
<sequence length="649" mass="73325">MIDLVGRREVPEGVVERMSRAITHRGPDEEGFFRRPGVTMVNRRLSIVGITDGQQPMCNEDKTAYTVFNGEFFDFPEKRAELVGCGHTLHTNCDTEIIPHLWEESKEGMFERMRGQFAVALYDVHRHQVTLGRDRFGIAPLYWSRQGEWLLFASEIKGLLASGMVPAKANLHGLDHIFTFGAMPGPVTCFEGVQLLSPGHYLQVTPGQTEPVQERAYWKMDFPDQGDENPETDQRKLVDQFEDLLMKAVERRLRADVPVGAYLSGGLDSSMIVAMACKLKGNSINTYTVRVDDPGLDELSAANLSARHIGAKPPMVQEFRSSDSLDNYPELIHAAEAPVIDTSCAALMLLARKVHQNGQKVVLTGEGADEWLAGYPWYKIAKMFNAMDSIPGLRLSDLARRAFLKLNKIPHYPPESRKQWETAVGGPNAWIDSYGMLALSKLRFYAEPMREVLAKARPWEELGIDLNRATKWSPLNRSLWVGARVTLAGHLLQAKGDRVAMNSSVEVRYPFLDEDVFDFASKLHPRWKLNGMRDKHLLRLVAERWLPKEIARRHKVIFRAPLDSFHIEPEPKFVGELVSDESLRRTGYFDIEQVKHWRKAYKTLKPGSLPRLSVEIGLAAVVATQLWHHTFIEGSLADLPSSAVVREKV</sequence>
<dbReference type="NCBIfam" id="TIGR01536">
    <property type="entry name" value="asn_synth_AEB"/>
    <property type="match status" value="1"/>
</dbReference>
<evidence type="ECO:0000256" key="2">
    <source>
        <dbReference type="ARBA" id="ARBA00005752"/>
    </source>
</evidence>
<dbReference type="GO" id="GO:0005524">
    <property type="term" value="F:ATP binding"/>
    <property type="evidence" value="ECO:0007669"/>
    <property type="project" value="UniProtKB-KW"/>
</dbReference>
<dbReference type="Gene3D" id="3.60.20.10">
    <property type="entry name" value="Glutamine Phosphoribosylpyrophosphate, subunit 1, domain 1"/>
    <property type="match status" value="1"/>
</dbReference>
<dbReference type="Pfam" id="PF00733">
    <property type="entry name" value="Asn_synthase"/>
    <property type="match status" value="1"/>
</dbReference>
<dbReference type="CDD" id="cd01991">
    <property type="entry name" value="Asn_synthase_B_C"/>
    <property type="match status" value="1"/>
</dbReference>
<proteinExistence type="inferred from homology"/>
<evidence type="ECO:0000313" key="11">
    <source>
        <dbReference type="EMBL" id="GEP43691.1"/>
    </source>
</evidence>
<dbReference type="InterPro" id="IPR017932">
    <property type="entry name" value="GATase_2_dom"/>
</dbReference>
<comment type="catalytic activity">
    <reaction evidence="7">
        <text>L-aspartate + L-glutamine + ATP + H2O = L-asparagine + L-glutamate + AMP + diphosphate + H(+)</text>
        <dbReference type="Rhea" id="RHEA:12228"/>
        <dbReference type="ChEBI" id="CHEBI:15377"/>
        <dbReference type="ChEBI" id="CHEBI:15378"/>
        <dbReference type="ChEBI" id="CHEBI:29985"/>
        <dbReference type="ChEBI" id="CHEBI:29991"/>
        <dbReference type="ChEBI" id="CHEBI:30616"/>
        <dbReference type="ChEBI" id="CHEBI:33019"/>
        <dbReference type="ChEBI" id="CHEBI:58048"/>
        <dbReference type="ChEBI" id="CHEBI:58359"/>
        <dbReference type="ChEBI" id="CHEBI:456215"/>
        <dbReference type="EC" id="6.3.5.4"/>
    </reaction>
</comment>
<dbReference type="EMBL" id="BKAG01000020">
    <property type="protein sequence ID" value="GEP43691.1"/>
    <property type="molecule type" value="Genomic_DNA"/>
</dbReference>
<dbReference type="PROSITE" id="PS51278">
    <property type="entry name" value="GATASE_TYPE_2"/>
    <property type="match status" value="1"/>
</dbReference>
<dbReference type="PIRSF" id="PIRSF001589">
    <property type="entry name" value="Asn_synthetase_glu-h"/>
    <property type="match status" value="1"/>
</dbReference>
<keyword evidence="4 8" id="KW-0547">Nucleotide-binding</keyword>